<keyword evidence="1" id="KW-0238">DNA-binding</keyword>
<dbReference type="InterPro" id="IPR006600">
    <property type="entry name" value="HTH_CenpB_DNA-bd_dom"/>
</dbReference>
<dbReference type="AlphaFoldDB" id="A0A8J2LUI5"/>
<sequence length="290" mass="33521">MVRGYLRKSETVLGEDIVRAIRYYKSDIKPTQRETCAVFGLTRSLFQKYLKFDISEIPEVCSQGRNGVFSEAMEEEIMSYIYMLANRFYAITLQFLAELAYQLVRNNLPHPFKDGRAGDGWVSSFLERNDDELSTRTGTPLSLIRITSFKKQNVYRFFDLIEEIVAAKHCTAESIFDMDVTGVTIVPCQRDFCSSFFEFPNNAIDVSMQQAPANSTRFRISKGWTTSEAFLKWLKHFRKYSAPTPDVPVLLILDNHSFHVSYNAVSYRRRNNFDLLTLPRTLPISSSPWM</sequence>
<evidence type="ECO:0000259" key="2">
    <source>
        <dbReference type="PROSITE" id="PS51253"/>
    </source>
</evidence>
<evidence type="ECO:0000313" key="4">
    <source>
        <dbReference type="Proteomes" id="UP000708208"/>
    </source>
</evidence>
<dbReference type="Pfam" id="PF03184">
    <property type="entry name" value="DDE_1"/>
    <property type="match status" value="1"/>
</dbReference>
<reference evidence="3" key="1">
    <citation type="submission" date="2021-06" db="EMBL/GenBank/DDBJ databases">
        <authorList>
            <person name="Hodson N. C."/>
            <person name="Mongue J. A."/>
            <person name="Jaron S. K."/>
        </authorList>
    </citation>
    <scope>NUCLEOTIDE SEQUENCE</scope>
</reference>
<feature type="domain" description="HTH CENPB-type" evidence="2">
    <location>
        <begin position="61"/>
        <end position="135"/>
    </location>
</feature>
<evidence type="ECO:0000313" key="3">
    <source>
        <dbReference type="EMBL" id="CAG7838495.1"/>
    </source>
</evidence>
<dbReference type="InterPro" id="IPR004875">
    <property type="entry name" value="DDE_SF_endonuclease_dom"/>
</dbReference>
<dbReference type="Proteomes" id="UP000708208">
    <property type="component" value="Unassembled WGS sequence"/>
</dbReference>
<gene>
    <name evidence="3" type="ORF">AFUS01_LOCUS47462</name>
</gene>
<proteinExistence type="predicted"/>
<evidence type="ECO:0000256" key="1">
    <source>
        <dbReference type="ARBA" id="ARBA00023125"/>
    </source>
</evidence>
<accession>A0A8J2LUI5</accession>
<organism evidence="3 4">
    <name type="scientific">Allacma fusca</name>
    <dbReference type="NCBI Taxonomy" id="39272"/>
    <lineage>
        <taxon>Eukaryota</taxon>
        <taxon>Metazoa</taxon>
        <taxon>Ecdysozoa</taxon>
        <taxon>Arthropoda</taxon>
        <taxon>Hexapoda</taxon>
        <taxon>Collembola</taxon>
        <taxon>Symphypleona</taxon>
        <taxon>Sminthuridae</taxon>
        <taxon>Allacma</taxon>
    </lineage>
</organism>
<protein>
    <recommendedName>
        <fullName evidence="2">HTH CENPB-type domain-containing protein</fullName>
    </recommendedName>
</protein>
<dbReference type="GO" id="GO:0003677">
    <property type="term" value="F:DNA binding"/>
    <property type="evidence" value="ECO:0007669"/>
    <property type="project" value="UniProtKB-KW"/>
</dbReference>
<name>A0A8J2LUI5_9HEXA</name>
<keyword evidence="4" id="KW-1185">Reference proteome</keyword>
<dbReference type="EMBL" id="CAJVCH010571775">
    <property type="protein sequence ID" value="CAG7838495.1"/>
    <property type="molecule type" value="Genomic_DNA"/>
</dbReference>
<dbReference type="OrthoDB" id="4327074at2759"/>
<dbReference type="PROSITE" id="PS51253">
    <property type="entry name" value="HTH_CENPB"/>
    <property type="match status" value="1"/>
</dbReference>
<comment type="caution">
    <text evidence="3">The sequence shown here is derived from an EMBL/GenBank/DDBJ whole genome shotgun (WGS) entry which is preliminary data.</text>
</comment>